<protein>
    <submittedName>
        <fullName evidence="1">Uncharacterized protein</fullName>
    </submittedName>
</protein>
<dbReference type="AlphaFoldDB" id="A0A5J4TAH8"/>
<organism evidence="1 2">
    <name type="scientific">Streblomastix strix</name>
    <dbReference type="NCBI Taxonomy" id="222440"/>
    <lineage>
        <taxon>Eukaryota</taxon>
        <taxon>Metamonada</taxon>
        <taxon>Preaxostyla</taxon>
        <taxon>Oxymonadida</taxon>
        <taxon>Streblomastigidae</taxon>
        <taxon>Streblomastix</taxon>
    </lineage>
</organism>
<reference evidence="1 2" key="1">
    <citation type="submission" date="2019-03" db="EMBL/GenBank/DDBJ databases">
        <title>Single cell metagenomics reveals metabolic interactions within the superorganism composed of flagellate Streblomastix strix and complex community of Bacteroidetes bacteria on its surface.</title>
        <authorList>
            <person name="Treitli S.C."/>
            <person name="Kolisko M."/>
            <person name="Husnik F."/>
            <person name="Keeling P."/>
            <person name="Hampl V."/>
        </authorList>
    </citation>
    <scope>NUCLEOTIDE SEQUENCE [LARGE SCALE GENOMIC DNA]</scope>
    <source>
        <strain evidence="1">ST1C</strain>
    </source>
</reference>
<sequence length="330" mass="36426">PGQQVSKIFAPNSGIELDDSVNLILPLNLKVAVEGEVGIGATINLDDFNFKLNNKKAKINIVGFYVVQAPDKPKINVKVHINNALKNNFDIDVKNLKIAGPHRYQISPYDKENEILTLTLIQELKGTLCRYRQRVSFVQIFSVFYIMAGWCGIKRAGAKRVCGLGLVINYYGQRGYGLCTTDNVCNAGSFEALKLLDAKKIAPNSTINITHDIDFGQWESGDQNTFRLWQNTKISGNDYTFEGITTSIPNDTSIGIQYGDVKAGEPTNINLEISDLTFRQFGFSISQPSGLGAGDVWPTYHFLSVNSVIFDNAPIYLASRAANVFTNVAI</sequence>
<accession>A0A5J4TAH8</accession>
<dbReference type="EMBL" id="SNRW01034698">
    <property type="protein sequence ID" value="KAA6355386.1"/>
    <property type="molecule type" value="Genomic_DNA"/>
</dbReference>
<name>A0A5J4TAH8_9EUKA</name>
<feature type="non-terminal residue" evidence="1">
    <location>
        <position position="330"/>
    </location>
</feature>
<gene>
    <name evidence="1" type="ORF">EZS28_049087</name>
</gene>
<dbReference type="Proteomes" id="UP000324800">
    <property type="component" value="Unassembled WGS sequence"/>
</dbReference>
<feature type="non-terminal residue" evidence="1">
    <location>
        <position position="1"/>
    </location>
</feature>
<proteinExistence type="predicted"/>
<evidence type="ECO:0000313" key="1">
    <source>
        <dbReference type="EMBL" id="KAA6355386.1"/>
    </source>
</evidence>
<evidence type="ECO:0000313" key="2">
    <source>
        <dbReference type="Proteomes" id="UP000324800"/>
    </source>
</evidence>
<comment type="caution">
    <text evidence="1">The sequence shown here is derived from an EMBL/GenBank/DDBJ whole genome shotgun (WGS) entry which is preliminary data.</text>
</comment>